<protein>
    <recommendedName>
        <fullName evidence="2">Peptidase S8</fullName>
    </recommendedName>
</protein>
<dbReference type="AlphaFoldDB" id="A0A6G3XGQ1"/>
<organism evidence="1">
    <name type="scientific">Streptomyces sp. SID7499</name>
    <dbReference type="NCBI Taxonomy" id="2706086"/>
    <lineage>
        <taxon>Bacteria</taxon>
        <taxon>Bacillati</taxon>
        <taxon>Actinomycetota</taxon>
        <taxon>Actinomycetes</taxon>
        <taxon>Kitasatosporales</taxon>
        <taxon>Streptomycetaceae</taxon>
        <taxon>Streptomyces</taxon>
    </lineage>
</organism>
<dbReference type="Gene3D" id="2.60.40.650">
    <property type="match status" value="1"/>
</dbReference>
<gene>
    <name evidence="1" type="ORF">G3M58_62250</name>
</gene>
<name>A0A6G3XGQ1_9ACTN</name>
<accession>A0A6G3XGQ1</accession>
<proteinExistence type="predicted"/>
<evidence type="ECO:0000313" key="1">
    <source>
        <dbReference type="EMBL" id="NEE16979.1"/>
    </source>
</evidence>
<sequence>APVVRPAVPRGVKGLASYRDKDELVVRIPEFADAAGHYSRPDGGDPDDTPADEVRAALHRDGKLLAEAPSAWEDFPVTGAGGRYRLDLDIERTTPEWSLSTATRTSWSFTAPRPPAGETPLLPLLQLDYDIPTDHTGSVGAPVARTLGFRVMARHQDGLTGPKPAGMEVSVSYDDGASWSRARTAPEGDGRYRIRAAGARTDGHVSLRVRAWDDRGNEVTQEVRRAFAVD</sequence>
<feature type="non-terminal residue" evidence="1">
    <location>
        <position position="1"/>
    </location>
</feature>
<dbReference type="EMBL" id="JAAGMN010006461">
    <property type="protein sequence ID" value="NEE16979.1"/>
    <property type="molecule type" value="Genomic_DNA"/>
</dbReference>
<reference evidence="1" key="1">
    <citation type="submission" date="2020-01" db="EMBL/GenBank/DDBJ databases">
        <title>Insect and environment-associated Actinomycetes.</title>
        <authorList>
            <person name="Currrie C."/>
            <person name="Chevrette M."/>
            <person name="Carlson C."/>
            <person name="Stubbendieck R."/>
            <person name="Wendt-Pienkowski E."/>
        </authorList>
    </citation>
    <scope>NUCLEOTIDE SEQUENCE</scope>
    <source>
        <strain evidence="1">SID7499</strain>
    </source>
</reference>
<evidence type="ECO:0008006" key="2">
    <source>
        <dbReference type="Google" id="ProtNLM"/>
    </source>
</evidence>
<comment type="caution">
    <text evidence="1">The sequence shown here is derived from an EMBL/GenBank/DDBJ whole genome shotgun (WGS) entry which is preliminary data.</text>
</comment>